<feature type="signal peptide" evidence="2">
    <location>
        <begin position="1"/>
        <end position="37"/>
    </location>
</feature>
<dbReference type="EMBL" id="MEXR01000029">
    <property type="protein sequence ID" value="OGD09613.1"/>
    <property type="molecule type" value="Genomic_DNA"/>
</dbReference>
<feature type="transmembrane region" description="Helical" evidence="1">
    <location>
        <begin position="408"/>
        <end position="428"/>
    </location>
</feature>
<feature type="transmembrane region" description="Helical" evidence="1">
    <location>
        <begin position="275"/>
        <end position="293"/>
    </location>
</feature>
<keyword evidence="1" id="KW-1133">Transmembrane helix</keyword>
<dbReference type="Proteomes" id="UP000176424">
    <property type="component" value="Unassembled WGS sequence"/>
</dbReference>
<feature type="chain" id="PRO_5009516054" description="Type IV secretion system protein" evidence="2">
    <location>
        <begin position="38"/>
        <end position="609"/>
    </location>
</feature>
<accession>A0A1F4ZT45</accession>
<keyword evidence="2" id="KW-0732">Signal</keyword>
<gene>
    <name evidence="3" type="ORF">A2397_00925</name>
</gene>
<keyword evidence="1" id="KW-0472">Membrane</keyword>
<feature type="transmembrane region" description="Helical" evidence="1">
    <location>
        <begin position="531"/>
        <end position="548"/>
    </location>
</feature>
<sequence>MKLFSKKISSLLLVLAYTSTFLVSSFSPLLSVPIAQAQCVDNPGEYYCTGTLGPPPIVGAQSACAVTSTLDLFLGRLFIDPDNPPPAPTQAEIDLAQNECEILLYEINRYLFASPPPAPWYNPSVFSFARKVFDTSNPDEIYGERYTFAQVNWIMNSIFVIVFPPLQYTNLIELFDFLTQLSVGMNRARDLFTSDASDAINTLPKLGFIGGTYFLMAQVPKLIFIDPIASGVGEVKQLASKFNIVSPALAQASGVGYEKLGLGTVRGMWIATRNMAYLIATIVLVAAGLMVIFRTKISPQASVTVQMIIPRLIISLTLVTFSFAIVGFVIDMMYVIITAVLGMIAFTQGVTGITVINDLGQAITSLTGNFNFVSHFLFIYIFVAILLLLATIILAIVLAFASFGGAGLIVPLLGIVMGFFMWSVYVWAKIVGQLIVAYITLMLLTIAGPIMIIVDILPTSTGGFKKWFSCVVGNASVFVTYALLAILIHMMFGMFSGSYGMPGFQPYVRTGGINASYDLPLFVSDYPAGMFLQYLLYVGFMSIVPTLVSSVKNIFCKTTDFSNFLENTVKDTVGSFTKAGDQAGKASTEWKQRRDAELAALEAGKKPNP</sequence>
<reference evidence="3 4" key="1">
    <citation type="journal article" date="2016" name="Nat. Commun.">
        <title>Thousands of microbial genomes shed light on interconnected biogeochemical processes in an aquifer system.</title>
        <authorList>
            <person name="Anantharaman K."/>
            <person name="Brown C.T."/>
            <person name="Hug L.A."/>
            <person name="Sharon I."/>
            <person name="Castelle C.J."/>
            <person name="Probst A.J."/>
            <person name="Thomas B.C."/>
            <person name="Singh A."/>
            <person name="Wilkins M.J."/>
            <person name="Karaoz U."/>
            <person name="Brodie E.L."/>
            <person name="Williams K.H."/>
            <person name="Hubbard S.S."/>
            <person name="Banfield J.F."/>
        </authorList>
    </citation>
    <scope>NUCLEOTIDE SEQUENCE [LARGE SCALE GENOMIC DNA]</scope>
</reference>
<evidence type="ECO:0000313" key="4">
    <source>
        <dbReference type="Proteomes" id="UP000176424"/>
    </source>
</evidence>
<dbReference type="AlphaFoldDB" id="A0A1F4ZT45"/>
<comment type="caution">
    <text evidence="3">The sequence shown here is derived from an EMBL/GenBank/DDBJ whole genome shotgun (WGS) entry which is preliminary data.</text>
</comment>
<organism evidence="3 4">
    <name type="scientific">Candidatus Amesbacteria bacterium RIFOXYB1_FULL_44_23</name>
    <dbReference type="NCBI Taxonomy" id="1797263"/>
    <lineage>
        <taxon>Bacteria</taxon>
        <taxon>Candidatus Amesiibacteriota</taxon>
    </lineage>
</organism>
<protein>
    <recommendedName>
        <fullName evidence="5">Type IV secretion system protein</fullName>
    </recommendedName>
</protein>
<evidence type="ECO:0008006" key="5">
    <source>
        <dbReference type="Google" id="ProtNLM"/>
    </source>
</evidence>
<keyword evidence="1" id="KW-0812">Transmembrane</keyword>
<feature type="transmembrane region" description="Helical" evidence="1">
    <location>
        <begin position="377"/>
        <end position="401"/>
    </location>
</feature>
<feature type="transmembrane region" description="Helical" evidence="1">
    <location>
        <begin position="313"/>
        <end position="346"/>
    </location>
</feature>
<feature type="transmembrane region" description="Helical" evidence="1">
    <location>
        <begin position="469"/>
        <end position="492"/>
    </location>
</feature>
<proteinExistence type="predicted"/>
<feature type="transmembrane region" description="Helical" evidence="1">
    <location>
        <begin position="434"/>
        <end position="457"/>
    </location>
</feature>
<name>A0A1F4ZT45_9BACT</name>
<evidence type="ECO:0000256" key="2">
    <source>
        <dbReference type="SAM" id="SignalP"/>
    </source>
</evidence>
<evidence type="ECO:0000256" key="1">
    <source>
        <dbReference type="SAM" id="Phobius"/>
    </source>
</evidence>
<evidence type="ECO:0000313" key="3">
    <source>
        <dbReference type="EMBL" id="OGD09613.1"/>
    </source>
</evidence>